<evidence type="ECO:0000256" key="1">
    <source>
        <dbReference type="ARBA" id="ARBA00006987"/>
    </source>
</evidence>
<dbReference type="PANTHER" id="PTHR42928:SF5">
    <property type="entry name" value="BLR1237 PROTEIN"/>
    <property type="match status" value="1"/>
</dbReference>
<dbReference type="PIRSF" id="PIRSF017082">
    <property type="entry name" value="YflP"/>
    <property type="match status" value="1"/>
</dbReference>
<dbReference type="Pfam" id="PF03401">
    <property type="entry name" value="TctC"/>
    <property type="match status" value="1"/>
</dbReference>
<comment type="similarity">
    <text evidence="1">Belongs to the UPF0065 (bug) family.</text>
</comment>
<keyword evidence="3" id="KW-1185">Reference proteome</keyword>
<dbReference type="InterPro" id="IPR042100">
    <property type="entry name" value="Bug_dom1"/>
</dbReference>
<accession>A0A480ARF4</accession>
<evidence type="ECO:0000313" key="3">
    <source>
        <dbReference type="Proteomes" id="UP000301751"/>
    </source>
</evidence>
<sequence>MSMQRRHFILSAAAAATTLAQPLARAQGLPDRATILAGFAPGGTVDVTARRVADKLRDTLAKVVVVENRAGAGGQIALSALKTAPADGLTLLVTPMSMLGIYPHTYKKLPYDPVADFQPVSQAVRFDFGFAVGPMVPASVKTLAEFVAWCKANPRDANFGSPAAGSVPHFTAELFGRAAGIDLKHVPYRGTQPAITDLIGGTVAAVSGPVGEFLQHLPGGKVQLLATSGAARSKFAPAVPTYAEQGFKDIVFDEWFGIFMPAKVPAEALNRAATAIRSALAAQDLVDALAQMGLEARPSTPTELAALLKKDSERWAPLIKSIGFTADS</sequence>
<dbReference type="AlphaFoldDB" id="A0A480ARF4"/>
<dbReference type="InterPro" id="IPR005064">
    <property type="entry name" value="BUG"/>
</dbReference>
<protein>
    <submittedName>
        <fullName evidence="2">MFS transporter</fullName>
    </submittedName>
</protein>
<dbReference type="Gene3D" id="3.40.190.10">
    <property type="entry name" value="Periplasmic binding protein-like II"/>
    <property type="match status" value="1"/>
</dbReference>
<name>A0A480ARF4_9BURK</name>
<dbReference type="PROSITE" id="PS51318">
    <property type="entry name" value="TAT"/>
    <property type="match status" value="1"/>
</dbReference>
<dbReference type="EMBL" id="BJCL01000004">
    <property type="protein sequence ID" value="GCL62877.1"/>
    <property type="molecule type" value="Genomic_DNA"/>
</dbReference>
<dbReference type="RefSeq" id="WP_137732633.1">
    <property type="nucleotide sequence ID" value="NZ_BJCL01000004.1"/>
</dbReference>
<dbReference type="OrthoDB" id="9150102at2"/>
<comment type="caution">
    <text evidence="2">The sequence shown here is derived from an EMBL/GenBank/DDBJ whole genome shotgun (WGS) entry which is preliminary data.</text>
</comment>
<reference evidence="3" key="1">
    <citation type="submission" date="2019-03" db="EMBL/GenBank/DDBJ databases">
        <title>Aquabacterium pictum sp.nov., the first bacteriochlorophyll a-containing freshwater bacterium in the genus Aquabacterium of the class Betaproteobacteria.</title>
        <authorList>
            <person name="Hirose S."/>
            <person name="Tank M."/>
            <person name="Hara E."/>
            <person name="Tamaki H."/>
            <person name="Takaichi S."/>
            <person name="Haruta S."/>
            <person name="Hanada S."/>
        </authorList>
    </citation>
    <scope>NUCLEOTIDE SEQUENCE [LARGE SCALE GENOMIC DNA]</scope>
    <source>
        <strain evidence="3">W35</strain>
    </source>
</reference>
<dbReference type="Proteomes" id="UP000301751">
    <property type="component" value="Unassembled WGS sequence"/>
</dbReference>
<evidence type="ECO:0000313" key="2">
    <source>
        <dbReference type="EMBL" id="GCL62877.1"/>
    </source>
</evidence>
<dbReference type="Gene3D" id="3.40.190.150">
    <property type="entry name" value="Bordetella uptake gene, domain 1"/>
    <property type="match status" value="1"/>
</dbReference>
<dbReference type="CDD" id="cd13579">
    <property type="entry name" value="PBP2_Bug_NagM"/>
    <property type="match status" value="1"/>
</dbReference>
<gene>
    <name evidence="2" type="ORF">AQPW35_19580</name>
</gene>
<organism evidence="2 3">
    <name type="scientific">Pseudaquabacterium pictum</name>
    <dbReference type="NCBI Taxonomy" id="2315236"/>
    <lineage>
        <taxon>Bacteria</taxon>
        <taxon>Pseudomonadati</taxon>
        <taxon>Pseudomonadota</taxon>
        <taxon>Betaproteobacteria</taxon>
        <taxon>Burkholderiales</taxon>
        <taxon>Sphaerotilaceae</taxon>
        <taxon>Pseudaquabacterium</taxon>
    </lineage>
</organism>
<proteinExistence type="inferred from homology"/>
<dbReference type="PANTHER" id="PTHR42928">
    <property type="entry name" value="TRICARBOXYLATE-BINDING PROTEIN"/>
    <property type="match status" value="1"/>
</dbReference>
<dbReference type="InterPro" id="IPR006311">
    <property type="entry name" value="TAT_signal"/>
</dbReference>